<feature type="non-terminal residue" evidence="2">
    <location>
        <position position="74"/>
    </location>
</feature>
<reference evidence="2" key="1">
    <citation type="journal article" date="2021" name="IMA Fungus">
        <title>Genomic characterization of three marine fungi, including Emericellopsis atlantica sp. nov. with signatures of a generalist lifestyle and marine biomass degradation.</title>
        <authorList>
            <person name="Hagestad O.C."/>
            <person name="Hou L."/>
            <person name="Andersen J.H."/>
            <person name="Hansen E.H."/>
            <person name="Altermark B."/>
            <person name="Li C."/>
            <person name="Kuhnert E."/>
            <person name="Cox R.J."/>
            <person name="Crous P.W."/>
            <person name="Spatafora J.W."/>
            <person name="Lail K."/>
            <person name="Amirebrahimi M."/>
            <person name="Lipzen A."/>
            <person name="Pangilinan J."/>
            <person name="Andreopoulos W."/>
            <person name="Hayes R.D."/>
            <person name="Ng V."/>
            <person name="Grigoriev I.V."/>
            <person name="Jackson S.A."/>
            <person name="Sutton T.D.S."/>
            <person name="Dobson A.D.W."/>
            <person name="Rama T."/>
        </authorList>
    </citation>
    <scope>NUCLEOTIDE SEQUENCE</scope>
    <source>
        <strain evidence="2">TRa3180A</strain>
    </source>
</reference>
<dbReference type="Proteomes" id="UP000887226">
    <property type="component" value="Unassembled WGS sequence"/>
</dbReference>
<gene>
    <name evidence="2" type="ORF">BJ878DRAFT_494301</name>
</gene>
<protein>
    <submittedName>
        <fullName evidence="2">Uncharacterized protein</fullName>
    </submittedName>
</protein>
<organism evidence="2 3">
    <name type="scientific">Calycina marina</name>
    <dbReference type="NCBI Taxonomy" id="1763456"/>
    <lineage>
        <taxon>Eukaryota</taxon>
        <taxon>Fungi</taxon>
        <taxon>Dikarya</taxon>
        <taxon>Ascomycota</taxon>
        <taxon>Pezizomycotina</taxon>
        <taxon>Leotiomycetes</taxon>
        <taxon>Helotiales</taxon>
        <taxon>Pezizellaceae</taxon>
        <taxon>Calycina</taxon>
    </lineage>
</organism>
<sequence>MLWILILFICVVTPFTEGESTLEPCRGPFRLSLKCFLGSTGALQHRGIRDPGLSVGSLFPIVVLASCGDSTLFV</sequence>
<proteinExistence type="predicted"/>
<keyword evidence="3" id="KW-1185">Reference proteome</keyword>
<feature type="chain" id="PRO_5040307275" evidence="1">
    <location>
        <begin position="19"/>
        <end position="74"/>
    </location>
</feature>
<evidence type="ECO:0000313" key="2">
    <source>
        <dbReference type="EMBL" id="KAG9247071.1"/>
    </source>
</evidence>
<comment type="caution">
    <text evidence="2">The sequence shown here is derived from an EMBL/GenBank/DDBJ whole genome shotgun (WGS) entry which is preliminary data.</text>
</comment>
<evidence type="ECO:0000256" key="1">
    <source>
        <dbReference type="SAM" id="SignalP"/>
    </source>
</evidence>
<evidence type="ECO:0000313" key="3">
    <source>
        <dbReference type="Proteomes" id="UP000887226"/>
    </source>
</evidence>
<accession>A0A9P7Z880</accession>
<name>A0A9P7Z880_9HELO</name>
<feature type="signal peptide" evidence="1">
    <location>
        <begin position="1"/>
        <end position="18"/>
    </location>
</feature>
<keyword evidence="1" id="KW-0732">Signal</keyword>
<dbReference type="EMBL" id="MU253783">
    <property type="protein sequence ID" value="KAG9247071.1"/>
    <property type="molecule type" value="Genomic_DNA"/>
</dbReference>
<dbReference type="AlphaFoldDB" id="A0A9P7Z880"/>